<feature type="transmembrane region" description="Helical" evidence="6">
    <location>
        <begin position="209"/>
        <end position="229"/>
    </location>
</feature>
<sequence length="303" mass="34773">MTGQETSATAVPPEISNSWELVEYIHPALLSLDYTQTRVKFAIIGASFALWAVVFVLSAIVASATLTYQKLRLKEKIFWNLALVRASFGFFSMFVGAWAIFTHTEMDKDVVFGTTSTSHFALLVTVGFFLFECGALTLSDIFFKSFSFLLNLHHWLSLVGYSLVIYIEAGHCFGCKGLILEMSTPFSALCWTLLKAGKERSLLWKANQFLLVHAFHLRNVVECLFWYITYQNWTYIRENMPTPIFLALYVQLTLVSLIMTPYWTYKKTVQMINPIDWNFESQKRPRNMSYANGNAETETKKEQ</sequence>
<dbReference type="InterPro" id="IPR050846">
    <property type="entry name" value="TLCD"/>
</dbReference>
<accession>A0A2T7NTJ6</accession>
<dbReference type="PANTHER" id="PTHR13439:SF7">
    <property type="entry name" value="PROTEIN CLN8"/>
    <property type="match status" value="1"/>
</dbReference>
<dbReference type="Pfam" id="PF03798">
    <property type="entry name" value="TRAM_LAG1_CLN8"/>
    <property type="match status" value="1"/>
</dbReference>
<evidence type="ECO:0000256" key="3">
    <source>
        <dbReference type="ARBA" id="ARBA00022989"/>
    </source>
</evidence>
<dbReference type="OMA" id="FFRTFDL"/>
<dbReference type="STRING" id="400727.A0A2T7NTJ6"/>
<proteinExistence type="predicted"/>
<evidence type="ECO:0000256" key="5">
    <source>
        <dbReference type="PROSITE-ProRule" id="PRU00205"/>
    </source>
</evidence>
<evidence type="ECO:0000259" key="7">
    <source>
        <dbReference type="PROSITE" id="PS50922"/>
    </source>
</evidence>
<feature type="transmembrane region" description="Helical" evidence="6">
    <location>
        <begin position="146"/>
        <end position="167"/>
    </location>
</feature>
<evidence type="ECO:0000256" key="6">
    <source>
        <dbReference type="SAM" id="Phobius"/>
    </source>
</evidence>
<comment type="caution">
    <text evidence="8">The sequence shown here is derived from an EMBL/GenBank/DDBJ whole genome shotgun (WGS) entry which is preliminary data.</text>
</comment>
<evidence type="ECO:0000256" key="4">
    <source>
        <dbReference type="ARBA" id="ARBA00023136"/>
    </source>
</evidence>
<gene>
    <name evidence="8" type="ORF">C0Q70_14974</name>
</gene>
<keyword evidence="2 5" id="KW-0812">Transmembrane</keyword>
<dbReference type="OrthoDB" id="10052906at2759"/>
<evidence type="ECO:0000256" key="1">
    <source>
        <dbReference type="ARBA" id="ARBA00004141"/>
    </source>
</evidence>
<organism evidence="8 9">
    <name type="scientific">Pomacea canaliculata</name>
    <name type="common">Golden apple snail</name>
    <dbReference type="NCBI Taxonomy" id="400727"/>
    <lineage>
        <taxon>Eukaryota</taxon>
        <taxon>Metazoa</taxon>
        <taxon>Spiralia</taxon>
        <taxon>Lophotrochozoa</taxon>
        <taxon>Mollusca</taxon>
        <taxon>Gastropoda</taxon>
        <taxon>Caenogastropoda</taxon>
        <taxon>Architaenioglossa</taxon>
        <taxon>Ampullarioidea</taxon>
        <taxon>Ampullariidae</taxon>
        <taxon>Pomacea</taxon>
    </lineage>
</organism>
<feature type="transmembrane region" description="Helical" evidence="6">
    <location>
        <begin position="120"/>
        <end position="139"/>
    </location>
</feature>
<dbReference type="GO" id="GO:0005783">
    <property type="term" value="C:endoplasmic reticulum"/>
    <property type="evidence" value="ECO:0007669"/>
    <property type="project" value="TreeGrafter"/>
</dbReference>
<dbReference type="GO" id="GO:0055088">
    <property type="term" value="P:lipid homeostasis"/>
    <property type="evidence" value="ECO:0007669"/>
    <property type="project" value="TreeGrafter"/>
</dbReference>
<dbReference type="EMBL" id="PZQS01000009">
    <property type="protein sequence ID" value="PVD24491.1"/>
    <property type="molecule type" value="Genomic_DNA"/>
</dbReference>
<feature type="transmembrane region" description="Helical" evidence="6">
    <location>
        <begin position="78"/>
        <end position="100"/>
    </location>
</feature>
<keyword evidence="4 5" id="KW-0472">Membrane</keyword>
<dbReference type="AlphaFoldDB" id="A0A2T7NTJ6"/>
<evidence type="ECO:0000313" key="8">
    <source>
        <dbReference type="EMBL" id="PVD24491.1"/>
    </source>
</evidence>
<feature type="transmembrane region" description="Helical" evidence="6">
    <location>
        <begin position="244"/>
        <end position="265"/>
    </location>
</feature>
<feature type="domain" description="TLC" evidence="7">
    <location>
        <begin position="77"/>
        <end position="276"/>
    </location>
</feature>
<feature type="transmembrane region" description="Helical" evidence="6">
    <location>
        <begin position="41"/>
        <end position="66"/>
    </location>
</feature>
<dbReference type="GO" id="GO:0016020">
    <property type="term" value="C:membrane"/>
    <property type="evidence" value="ECO:0007669"/>
    <property type="project" value="UniProtKB-SubCell"/>
</dbReference>
<evidence type="ECO:0000256" key="2">
    <source>
        <dbReference type="ARBA" id="ARBA00022692"/>
    </source>
</evidence>
<dbReference type="PANTHER" id="PTHR13439">
    <property type="entry name" value="CT120 PROTEIN"/>
    <property type="match status" value="1"/>
</dbReference>
<protein>
    <recommendedName>
        <fullName evidence="7">TLC domain-containing protein</fullName>
    </recommendedName>
</protein>
<dbReference type="Proteomes" id="UP000245119">
    <property type="component" value="Linkage Group LG9"/>
</dbReference>
<reference evidence="8 9" key="1">
    <citation type="submission" date="2018-04" db="EMBL/GenBank/DDBJ databases">
        <title>The genome of golden apple snail Pomacea canaliculata provides insight into stress tolerance and invasive adaptation.</title>
        <authorList>
            <person name="Liu C."/>
            <person name="Liu B."/>
            <person name="Ren Y."/>
            <person name="Zhang Y."/>
            <person name="Wang H."/>
            <person name="Li S."/>
            <person name="Jiang F."/>
            <person name="Yin L."/>
            <person name="Zhang G."/>
            <person name="Qian W."/>
            <person name="Fan W."/>
        </authorList>
    </citation>
    <scope>NUCLEOTIDE SEQUENCE [LARGE SCALE GENOMIC DNA]</scope>
    <source>
        <strain evidence="8">SZHN2017</strain>
        <tissue evidence="8">Muscle</tissue>
    </source>
</reference>
<keyword evidence="9" id="KW-1185">Reference proteome</keyword>
<dbReference type="SMART" id="SM00724">
    <property type="entry name" value="TLC"/>
    <property type="match status" value="1"/>
</dbReference>
<name>A0A2T7NTJ6_POMCA</name>
<comment type="subcellular location">
    <subcellularLocation>
        <location evidence="1">Membrane</location>
        <topology evidence="1">Multi-pass membrane protein</topology>
    </subcellularLocation>
</comment>
<dbReference type="PROSITE" id="PS50922">
    <property type="entry name" value="TLC"/>
    <property type="match status" value="1"/>
</dbReference>
<dbReference type="InterPro" id="IPR006634">
    <property type="entry name" value="TLC-dom"/>
</dbReference>
<keyword evidence="3 6" id="KW-1133">Transmembrane helix</keyword>
<evidence type="ECO:0000313" key="9">
    <source>
        <dbReference type="Proteomes" id="UP000245119"/>
    </source>
</evidence>